<organism evidence="3">
    <name type="scientific">freshwater metagenome</name>
    <dbReference type="NCBI Taxonomy" id="449393"/>
    <lineage>
        <taxon>unclassified sequences</taxon>
        <taxon>metagenomes</taxon>
        <taxon>ecological metagenomes</taxon>
    </lineage>
</organism>
<evidence type="ECO:0000256" key="1">
    <source>
        <dbReference type="SAM" id="MobiDB-lite"/>
    </source>
</evidence>
<sequence length="110" mass="12684">MSATFWVVFWLGLILGSLVINLIIFKSLYNRGLAVLFQLNKVAVKSAALAEKIGLKPLVQRPESSIDKDPAIALSARRSLLKSRLKKQQQRQRRLIESLKRRKPTERRFR</sequence>
<name>A0A6J6K740_9ZZZZ</name>
<feature type="region of interest" description="Disordered" evidence="1">
    <location>
        <begin position="83"/>
        <end position="110"/>
    </location>
</feature>
<gene>
    <name evidence="3" type="ORF">UFOPK2165_00564</name>
</gene>
<feature type="transmembrane region" description="Helical" evidence="2">
    <location>
        <begin position="6"/>
        <end position="25"/>
    </location>
</feature>
<accession>A0A6J6K740</accession>
<feature type="compositionally biased region" description="Basic residues" evidence="1">
    <location>
        <begin position="83"/>
        <end position="93"/>
    </location>
</feature>
<evidence type="ECO:0000256" key="2">
    <source>
        <dbReference type="SAM" id="Phobius"/>
    </source>
</evidence>
<reference evidence="3" key="1">
    <citation type="submission" date="2020-05" db="EMBL/GenBank/DDBJ databases">
        <authorList>
            <person name="Chiriac C."/>
            <person name="Salcher M."/>
            <person name="Ghai R."/>
            <person name="Kavagutti S V."/>
        </authorList>
    </citation>
    <scope>NUCLEOTIDE SEQUENCE</scope>
</reference>
<keyword evidence="2" id="KW-1133">Transmembrane helix</keyword>
<dbReference type="AlphaFoldDB" id="A0A6J6K740"/>
<keyword evidence="2" id="KW-0472">Membrane</keyword>
<dbReference type="EMBL" id="CAEZWA010000086">
    <property type="protein sequence ID" value="CAB4644698.1"/>
    <property type="molecule type" value="Genomic_DNA"/>
</dbReference>
<evidence type="ECO:0000313" key="3">
    <source>
        <dbReference type="EMBL" id="CAB4644698.1"/>
    </source>
</evidence>
<protein>
    <submittedName>
        <fullName evidence="3">Unannotated protein</fullName>
    </submittedName>
</protein>
<feature type="compositionally biased region" description="Basic residues" evidence="1">
    <location>
        <begin position="100"/>
        <end position="110"/>
    </location>
</feature>
<proteinExistence type="predicted"/>
<keyword evidence="2" id="KW-0812">Transmembrane</keyword>